<comment type="similarity">
    <text evidence="1">Belongs to the short-chain dehydrogenases/reductases (SDR) family.</text>
</comment>
<evidence type="ECO:0000256" key="1">
    <source>
        <dbReference type="ARBA" id="ARBA00006484"/>
    </source>
</evidence>
<reference evidence="9" key="1">
    <citation type="submission" date="2023-07" db="EMBL/GenBank/DDBJ databases">
        <authorList>
            <consortium name="AG Swart"/>
            <person name="Singh M."/>
            <person name="Singh A."/>
            <person name="Seah K."/>
            <person name="Emmerich C."/>
        </authorList>
    </citation>
    <scope>NUCLEOTIDE SEQUENCE</scope>
    <source>
        <strain evidence="9">DP1</strain>
    </source>
</reference>
<sequence>MKNLLLIGGNGALGKAVVNAFKATGAWRISNIDVTHNDDVDENYLIDGNSSIGPQVRTLREEHLETYDSIICTAGGWAGGSIKDEEGLESFDIMHKVCTMSALMTGHIASHHLAPSGLLVFTGAKVAFTEPAPGMIGYHVAKTATHAIAQNMATLDDLHDDNVVLTILPETLDTPGNREAMPDADYSTWADCDQVASLLKMWANEENVPKNGSFVALEVSEGSVCTKFL</sequence>
<dbReference type="GO" id="GO:0006729">
    <property type="term" value="P:tetrahydrobiopterin biosynthetic process"/>
    <property type="evidence" value="ECO:0007669"/>
    <property type="project" value="UniProtKB-KW"/>
</dbReference>
<evidence type="ECO:0000256" key="6">
    <source>
        <dbReference type="ARBA" id="ARBA00039153"/>
    </source>
</evidence>
<dbReference type="PANTHER" id="PTHR15104:SF0">
    <property type="entry name" value="DIHYDROPTERIDINE REDUCTASE"/>
    <property type="match status" value="1"/>
</dbReference>
<evidence type="ECO:0000256" key="5">
    <source>
        <dbReference type="ARBA" id="ARBA00023007"/>
    </source>
</evidence>
<evidence type="ECO:0000256" key="2">
    <source>
        <dbReference type="ARBA" id="ARBA00011738"/>
    </source>
</evidence>
<dbReference type="GO" id="GO:0006559">
    <property type="term" value="P:L-phenylalanine catabolic process"/>
    <property type="evidence" value="ECO:0007669"/>
    <property type="project" value="TreeGrafter"/>
</dbReference>
<evidence type="ECO:0000256" key="4">
    <source>
        <dbReference type="ARBA" id="ARBA00023002"/>
    </source>
</evidence>
<dbReference type="EMBL" id="CAMPGE010021860">
    <property type="protein sequence ID" value="CAI2379970.1"/>
    <property type="molecule type" value="Genomic_DNA"/>
</dbReference>
<accession>A0AAD2D4T6</accession>
<comment type="subunit">
    <text evidence="2">Homodimer.</text>
</comment>
<evidence type="ECO:0000256" key="8">
    <source>
        <dbReference type="ARBA" id="ARBA00041348"/>
    </source>
</evidence>
<dbReference type="PANTHER" id="PTHR15104">
    <property type="entry name" value="DIHYDROPTERIDINE REDUCTASE"/>
    <property type="match status" value="1"/>
</dbReference>
<dbReference type="AlphaFoldDB" id="A0AAD2D4T6"/>
<dbReference type="InterPro" id="IPR036291">
    <property type="entry name" value="NAD(P)-bd_dom_sf"/>
</dbReference>
<dbReference type="SUPFAM" id="SSF51735">
    <property type="entry name" value="NAD(P)-binding Rossmann-fold domains"/>
    <property type="match status" value="1"/>
</dbReference>
<evidence type="ECO:0000313" key="10">
    <source>
        <dbReference type="Proteomes" id="UP001295684"/>
    </source>
</evidence>
<evidence type="ECO:0000256" key="3">
    <source>
        <dbReference type="ARBA" id="ARBA00022857"/>
    </source>
</evidence>
<keyword evidence="5" id="KW-0783">Tetrahydrobiopterin biosynthesis</keyword>
<dbReference type="Proteomes" id="UP001295684">
    <property type="component" value="Unassembled WGS sequence"/>
</dbReference>
<gene>
    <name evidence="9" type="ORF">ECRASSUSDP1_LOCUS21394</name>
</gene>
<dbReference type="FunFam" id="3.40.50.720:FF:000157">
    <property type="entry name" value="Quinoid dihydropteridine reductase"/>
    <property type="match status" value="1"/>
</dbReference>
<comment type="caution">
    <text evidence="9">The sequence shown here is derived from an EMBL/GenBank/DDBJ whole genome shotgun (WGS) entry which is preliminary data.</text>
</comment>
<evidence type="ECO:0000313" key="9">
    <source>
        <dbReference type="EMBL" id="CAI2379970.1"/>
    </source>
</evidence>
<name>A0AAD2D4T6_EUPCR</name>
<organism evidence="9 10">
    <name type="scientific">Euplotes crassus</name>
    <dbReference type="NCBI Taxonomy" id="5936"/>
    <lineage>
        <taxon>Eukaryota</taxon>
        <taxon>Sar</taxon>
        <taxon>Alveolata</taxon>
        <taxon>Ciliophora</taxon>
        <taxon>Intramacronucleata</taxon>
        <taxon>Spirotrichea</taxon>
        <taxon>Hypotrichia</taxon>
        <taxon>Euplotida</taxon>
        <taxon>Euplotidae</taxon>
        <taxon>Moneuplotes</taxon>
    </lineage>
</organism>
<dbReference type="GO" id="GO:0070404">
    <property type="term" value="F:NADH binding"/>
    <property type="evidence" value="ECO:0007669"/>
    <property type="project" value="TreeGrafter"/>
</dbReference>
<dbReference type="GO" id="GO:0004155">
    <property type="term" value="F:6,7-dihydropteridine reductase activity"/>
    <property type="evidence" value="ECO:0007669"/>
    <property type="project" value="UniProtKB-EC"/>
</dbReference>
<proteinExistence type="inferred from homology"/>
<keyword evidence="10" id="KW-1185">Reference proteome</keyword>
<dbReference type="EC" id="1.5.1.34" evidence="6"/>
<dbReference type="GO" id="GO:0070402">
    <property type="term" value="F:NADPH binding"/>
    <property type="evidence" value="ECO:0007669"/>
    <property type="project" value="TreeGrafter"/>
</dbReference>
<dbReference type="Gene3D" id="3.40.50.720">
    <property type="entry name" value="NAD(P)-binding Rossmann-like Domain"/>
    <property type="match status" value="1"/>
</dbReference>
<keyword evidence="4" id="KW-0560">Oxidoreductase</keyword>
<dbReference type="GO" id="GO:0005737">
    <property type="term" value="C:cytoplasm"/>
    <property type="evidence" value="ECO:0007669"/>
    <property type="project" value="TreeGrafter"/>
</dbReference>
<keyword evidence="3" id="KW-0521">NADP</keyword>
<protein>
    <recommendedName>
        <fullName evidence="7">Dihydropteridine reductase</fullName>
        <ecNumber evidence="6">1.5.1.34</ecNumber>
    </recommendedName>
    <alternativeName>
        <fullName evidence="8">Quinoid dihydropteridine reductase</fullName>
    </alternativeName>
</protein>
<evidence type="ECO:0000256" key="7">
    <source>
        <dbReference type="ARBA" id="ARBA00039520"/>
    </source>
</evidence>